<organism evidence="1">
    <name type="scientific">marine sediment metagenome</name>
    <dbReference type="NCBI Taxonomy" id="412755"/>
    <lineage>
        <taxon>unclassified sequences</taxon>
        <taxon>metagenomes</taxon>
        <taxon>ecological metagenomes</taxon>
    </lineage>
</organism>
<evidence type="ECO:0000313" key="1">
    <source>
        <dbReference type="EMBL" id="KKN47814.1"/>
    </source>
</evidence>
<proteinExistence type="predicted"/>
<sequence length="55" mass="6431">MLGRVLCYFGFHRFVYADSNEPLGFHLGVAGRHECTRCKEEIQRIKWPRPPALEV</sequence>
<gene>
    <name evidence="1" type="ORF">LCGC14_0659350</name>
</gene>
<protein>
    <submittedName>
        <fullName evidence="1">Uncharacterized protein</fullName>
    </submittedName>
</protein>
<comment type="caution">
    <text evidence="1">The sequence shown here is derived from an EMBL/GenBank/DDBJ whole genome shotgun (WGS) entry which is preliminary data.</text>
</comment>
<name>A0A0F9QZ94_9ZZZZ</name>
<dbReference type="AlphaFoldDB" id="A0A0F9QZ94"/>
<dbReference type="EMBL" id="LAZR01001256">
    <property type="protein sequence ID" value="KKN47814.1"/>
    <property type="molecule type" value="Genomic_DNA"/>
</dbReference>
<accession>A0A0F9QZ94</accession>
<reference evidence="1" key="1">
    <citation type="journal article" date="2015" name="Nature">
        <title>Complex archaea that bridge the gap between prokaryotes and eukaryotes.</title>
        <authorList>
            <person name="Spang A."/>
            <person name="Saw J.H."/>
            <person name="Jorgensen S.L."/>
            <person name="Zaremba-Niedzwiedzka K."/>
            <person name="Martijn J."/>
            <person name="Lind A.E."/>
            <person name="van Eijk R."/>
            <person name="Schleper C."/>
            <person name="Guy L."/>
            <person name="Ettema T.J."/>
        </authorList>
    </citation>
    <scope>NUCLEOTIDE SEQUENCE</scope>
</reference>